<sequence>MNHYQPRRGGGPGGPMRGSLMGNPHYRNHPFQNSHQNRRGGNNFITSQNSNVPQKSEVKQSTPIIPPPSPGPALTMKGPMQQEQQKPSAQQEQQKPSAQQAQQKPNPSADQPKTQTSPQTPEVSSAQPNNQANQNQQIKALAEIAKAEMDDHPMKGRPLRVRFATHSAALSVKNLSPYVSNELLDEAFSQFGMVERAVVVVDDRGRSAGRGIVEFASRAAAKKALDRCNEGVFLLTSSPRPVVVEPLEQFDCDDGLPEKFAQKNPKFQA</sequence>
<dbReference type="EMBL" id="JAHRIO010000894">
    <property type="protein sequence ID" value="MEQ2158535.1"/>
    <property type="molecule type" value="Genomic_DNA"/>
</dbReference>
<organism evidence="7 8">
    <name type="scientific">Goodea atripinnis</name>
    <dbReference type="NCBI Taxonomy" id="208336"/>
    <lineage>
        <taxon>Eukaryota</taxon>
        <taxon>Metazoa</taxon>
        <taxon>Chordata</taxon>
        <taxon>Craniata</taxon>
        <taxon>Vertebrata</taxon>
        <taxon>Euteleostomi</taxon>
        <taxon>Actinopterygii</taxon>
        <taxon>Neopterygii</taxon>
        <taxon>Teleostei</taxon>
        <taxon>Neoteleostei</taxon>
        <taxon>Acanthomorphata</taxon>
        <taxon>Ovalentaria</taxon>
        <taxon>Atherinomorphae</taxon>
        <taxon>Cyprinodontiformes</taxon>
        <taxon>Goodeidae</taxon>
        <taxon>Goodea</taxon>
    </lineage>
</organism>
<keyword evidence="8" id="KW-1185">Reference proteome</keyword>
<dbReference type="Gene3D" id="3.30.70.330">
    <property type="match status" value="1"/>
</dbReference>
<feature type="compositionally biased region" description="Low complexity" evidence="5">
    <location>
        <begin position="81"/>
        <end position="105"/>
    </location>
</feature>
<reference evidence="7 8" key="1">
    <citation type="submission" date="2021-06" db="EMBL/GenBank/DDBJ databases">
        <authorList>
            <person name="Palmer J.M."/>
        </authorList>
    </citation>
    <scope>NUCLEOTIDE SEQUENCE [LARGE SCALE GENOMIC DNA]</scope>
    <source>
        <strain evidence="7 8">GA_2019</strain>
        <tissue evidence="7">Muscle</tissue>
    </source>
</reference>
<feature type="compositionally biased region" description="Polar residues" evidence="5">
    <location>
        <begin position="106"/>
        <end position="125"/>
    </location>
</feature>
<feature type="domain" description="RRM" evidence="6">
    <location>
        <begin position="168"/>
        <end position="249"/>
    </location>
</feature>
<protein>
    <recommendedName>
        <fullName evidence="6">RRM domain-containing protein</fullName>
    </recommendedName>
</protein>
<evidence type="ECO:0000313" key="8">
    <source>
        <dbReference type="Proteomes" id="UP001476798"/>
    </source>
</evidence>
<evidence type="ECO:0000313" key="7">
    <source>
        <dbReference type="EMBL" id="MEQ2158535.1"/>
    </source>
</evidence>
<dbReference type="InterPro" id="IPR012677">
    <property type="entry name" value="Nucleotide-bd_a/b_plait_sf"/>
</dbReference>
<evidence type="ECO:0000256" key="5">
    <source>
        <dbReference type="SAM" id="MobiDB-lite"/>
    </source>
</evidence>
<proteinExistence type="predicted"/>
<dbReference type="Proteomes" id="UP001476798">
    <property type="component" value="Unassembled WGS sequence"/>
</dbReference>
<dbReference type="Pfam" id="PF08075">
    <property type="entry name" value="NOPS"/>
    <property type="match status" value="1"/>
</dbReference>
<evidence type="ECO:0000256" key="1">
    <source>
        <dbReference type="ARBA" id="ARBA00004324"/>
    </source>
</evidence>
<dbReference type="InterPro" id="IPR012975">
    <property type="entry name" value="NOPS"/>
</dbReference>
<comment type="caution">
    <text evidence="7">The sequence shown here is derived from an EMBL/GenBank/DDBJ whole genome shotgun (WGS) entry which is preliminary data.</text>
</comment>
<keyword evidence="2" id="KW-0677">Repeat</keyword>
<dbReference type="InterPro" id="IPR035979">
    <property type="entry name" value="RBD_domain_sf"/>
</dbReference>
<dbReference type="SMART" id="SM00360">
    <property type="entry name" value="RRM"/>
    <property type="match status" value="1"/>
</dbReference>
<feature type="region of interest" description="Disordered" evidence="5">
    <location>
        <begin position="1"/>
        <end position="134"/>
    </location>
</feature>
<evidence type="ECO:0000256" key="4">
    <source>
        <dbReference type="PROSITE-ProRule" id="PRU00176"/>
    </source>
</evidence>
<comment type="subcellular location">
    <subcellularLocation>
        <location evidence="1">Nucleus speckle</location>
    </subcellularLocation>
</comment>
<evidence type="ECO:0000256" key="2">
    <source>
        <dbReference type="ARBA" id="ARBA00022737"/>
    </source>
</evidence>
<evidence type="ECO:0000256" key="3">
    <source>
        <dbReference type="ARBA" id="ARBA00022884"/>
    </source>
</evidence>
<dbReference type="InterPro" id="IPR000504">
    <property type="entry name" value="RRM_dom"/>
</dbReference>
<dbReference type="SUPFAM" id="SSF54928">
    <property type="entry name" value="RNA-binding domain, RBD"/>
    <property type="match status" value="1"/>
</dbReference>
<evidence type="ECO:0000259" key="6">
    <source>
        <dbReference type="PROSITE" id="PS50102"/>
    </source>
</evidence>
<dbReference type="Pfam" id="PF00076">
    <property type="entry name" value="RRM_1"/>
    <property type="match status" value="1"/>
</dbReference>
<feature type="compositionally biased region" description="Polar residues" evidence="5">
    <location>
        <begin position="30"/>
        <end position="62"/>
    </location>
</feature>
<dbReference type="PROSITE" id="PS50102">
    <property type="entry name" value="RRM"/>
    <property type="match status" value="1"/>
</dbReference>
<accession>A0ABV0MHF4</accession>
<name>A0ABV0MHF4_9TELE</name>
<keyword evidence="3 4" id="KW-0694">RNA-binding</keyword>
<gene>
    <name evidence="7" type="ORF">GOODEAATRI_013355</name>
</gene>
<dbReference type="PANTHER" id="PTHR23189">
    <property type="entry name" value="RNA RECOGNITION MOTIF-CONTAINING"/>
    <property type="match status" value="1"/>
</dbReference>